<evidence type="ECO:0000256" key="1">
    <source>
        <dbReference type="PROSITE-ProRule" id="PRU00325"/>
    </source>
</evidence>
<gene>
    <name evidence="4" type="ORF">Acr_00g0101780</name>
</gene>
<keyword evidence="5" id="KW-1185">Reference proteome</keyword>
<protein>
    <recommendedName>
        <fullName evidence="3">SWIM-type domain-containing protein</fullName>
    </recommendedName>
</protein>
<evidence type="ECO:0000259" key="3">
    <source>
        <dbReference type="PROSITE" id="PS50966"/>
    </source>
</evidence>
<dbReference type="Proteomes" id="UP000585474">
    <property type="component" value="Unassembled WGS sequence"/>
</dbReference>
<evidence type="ECO:0000313" key="5">
    <source>
        <dbReference type="Proteomes" id="UP000585474"/>
    </source>
</evidence>
<keyword evidence="1" id="KW-0863">Zinc-finger</keyword>
<proteinExistence type="predicted"/>
<feature type="compositionally biased region" description="Basic residues" evidence="2">
    <location>
        <begin position="191"/>
        <end position="207"/>
    </location>
</feature>
<dbReference type="GO" id="GO:0008270">
    <property type="term" value="F:zinc ion binding"/>
    <property type="evidence" value="ECO:0007669"/>
    <property type="project" value="UniProtKB-KW"/>
</dbReference>
<accession>A0A7J0E080</accession>
<keyword evidence="1" id="KW-0862">Zinc</keyword>
<dbReference type="InterPro" id="IPR007527">
    <property type="entry name" value="Znf_SWIM"/>
</dbReference>
<feature type="region of interest" description="Disordered" evidence="2">
    <location>
        <begin position="98"/>
        <end position="237"/>
    </location>
</feature>
<sequence>MEDSSSDVNNFSFPWCPYGDHYTVNGLNAQVCSCRKWDPCVHACAAIHDKGIEPEDFVDELYSKEAYKRAYTPMIQSMNEYWTGLPSVLPSVDYKQLGKPKNARRRELDEPKKPRNPNKLSKKGEHDSPKHRRYGNKGNNRKTYTIRLPKSIKTGGQGRGQGKGRGRGMVMGHRIASRGKGMNQGIGGQGRGKRQGIGRQGKGKRRVIGGQGRGTRQGKAIGGQDISRQGKGKRHAIGRHGKSIGQVLSRQGRDKRHDIGRQSKGNNFILASQDKMGGQNAVTSSQLGPSASRNFIPASIVFTAR</sequence>
<dbReference type="PROSITE" id="PS50966">
    <property type="entry name" value="ZF_SWIM"/>
    <property type="match status" value="1"/>
</dbReference>
<comment type="caution">
    <text evidence="4">The sequence shown here is derived from an EMBL/GenBank/DDBJ whole genome shotgun (WGS) entry which is preliminary data.</text>
</comment>
<feature type="domain" description="SWIM-type" evidence="3">
    <location>
        <begin position="22"/>
        <end position="51"/>
    </location>
</feature>
<feature type="compositionally biased region" description="Gly residues" evidence="2">
    <location>
        <begin position="155"/>
        <end position="169"/>
    </location>
</feature>
<evidence type="ECO:0000313" key="4">
    <source>
        <dbReference type="EMBL" id="GFS46364.1"/>
    </source>
</evidence>
<keyword evidence="1" id="KW-0479">Metal-binding</keyword>
<dbReference type="OrthoDB" id="852297at2759"/>
<evidence type="ECO:0000256" key="2">
    <source>
        <dbReference type="SAM" id="MobiDB-lite"/>
    </source>
</evidence>
<dbReference type="AlphaFoldDB" id="A0A7J0E080"/>
<organism evidence="4 5">
    <name type="scientific">Actinidia rufa</name>
    <dbReference type="NCBI Taxonomy" id="165716"/>
    <lineage>
        <taxon>Eukaryota</taxon>
        <taxon>Viridiplantae</taxon>
        <taxon>Streptophyta</taxon>
        <taxon>Embryophyta</taxon>
        <taxon>Tracheophyta</taxon>
        <taxon>Spermatophyta</taxon>
        <taxon>Magnoliopsida</taxon>
        <taxon>eudicotyledons</taxon>
        <taxon>Gunneridae</taxon>
        <taxon>Pentapetalae</taxon>
        <taxon>asterids</taxon>
        <taxon>Ericales</taxon>
        <taxon>Actinidiaceae</taxon>
        <taxon>Actinidia</taxon>
    </lineage>
</organism>
<reference evidence="5" key="1">
    <citation type="submission" date="2019-07" db="EMBL/GenBank/DDBJ databases">
        <title>De Novo Assembly of kiwifruit Actinidia rufa.</title>
        <authorList>
            <person name="Sugita-Konishi S."/>
            <person name="Sato K."/>
            <person name="Mori E."/>
            <person name="Abe Y."/>
            <person name="Kisaki G."/>
            <person name="Hamano K."/>
            <person name="Suezawa K."/>
            <person name="Otani M."/>
            <person name="Fukuda T."/>
            <person name="Manabe T."/>
            <person name="Gomi K."/>
            <person name="Tabuchi M."/>
            <person name="Akimitsu K."/>
            <person name="Kataoka I."/>
        </authorList>
    </citation>
    <scope>NUCLEOTIDE SEQUENCE [LARGE SCALE GENOMIC DNA]</scope>
    <source>
        <strain evidence="5">cv. Fuchu</strain>
    </source>
</reference>
<dbReference type="EMBL" id="BJWL01000466">
    <property type="protein sequence ID" value="GFS46364.1"/>
    <property type="molecule type" value="Genomic_DNA"/>
</dbReference>
<name>A0A7J0E080_9ERIC</name>